<reference evidence="3" key="1">
    <citation type="submission" date="2016-06" db="UniProtKB">
        <authorList>
            <consortium name="WormBaseParasite"/>
        </authorList>
    </citation>
    <scope>IDENTIFICATION</scope>
</reference>
<dbReference type="InterPro" id="IPR001372">
    <property type="entry name" value="Dynein_light_chain_typ-1/2"/>
</dbReference>
<evidence type="ECO:0000313" key="3">
    <source>
        <dbReference type="WBParaSite" id="SSLN_0001718301-mRNA-1"/>
    </source>
</evidence>
<organism evidence="3">
    <name type="scientific">Schistocephalus solidus</name>
    <name type="common">Tapeworm</name>
    <dbReference type="NCBI Taxonomy" id="70667"/>
    <lineage>
        <taxon>Eukaryota</taxon>
        <taxon>Metazoa</taxon>
        <taxon>Spiralia</taxon>
        <taxon>Lophotrochozoa</taxon>
        <taxon>Platyhelminthes</taxon>
        <taxon>Cestoda</taxon>
        <taxon>Eucestoda</taxon>
        <taxon>Diphyllobothriidea</taxon>
        <taxon>Diphyllobothriidae</taxon>
        <taxon>Schistocephalus</taxon>
    </lineage>
</organism>
<name>A0A183TJA2_SCHSO</name>
<proteinExistence type="predicted"/>
<gene>
    <name evidence="1" type="ORF">SSLN_LOCUS16550</name>
</gene>
<dbReference type="SUPFAM" id="SSF54648">
    <property type="entry name" value="DLC"/>
    <property type="match status" value="1"/>
</dbReference>
<dbReference type="Gene3D" id="3.30.740.10">
    <property type="entry name" value="Protein Inhibitor Of Neuronal Nitric Oxide Synthase"/>
    <property type="match status" value="1"/>
</dbReference>
<protein>
    <submittedName>
        <fullName evidence="3">Dynein light chain type 1</fullName>
    </submittedName>
</protein>
<dbReference type="AlphaFoldDB" id="A0A183TJA2"/>
<dbReference type="GO" id="GO:0007017">
    <property type="term" value="P:microtubule-based process"/>
    <property type="evidence" value="ECO:0007669"/>
    <property type="project" value="InterPro"/>
</dbReference>
<dbReference type="SMART" id="SM01375">
    <property type="entry name" value="Dynein_light"/>
    <property type="match status" value="1"/>
</dbReference>
<dbReference type="OrthoDB" id="26525at2759"/>
<evidence type="ECO:0000313" key="1">
    <source>
        <dbReference type="EMBL" id="VDM02936.1"/>
    </source>
</evidence>
<dbReference type="InterPro" id="IPR037177">
    <property type="entry name" value="DLC_sf"/>
</dbReference>
<dbReference type="GO" id="GO:0030286">
    <property type="term" value="C:dynein complex"/>
    <property type="evidence" value="ECO:0007669"/>
    <property type="project" value="InterPro"/>
</dbReference>
<evidence type="ECO:0000313" key="2">
    <source>
        <dbReference type="Proteomes" id="UP000275846"/>
    </source>
</evidence>
<dbReference type="Pfam" id="PF01221">
    <property type="entry name" value="Dynein_light"/>
    <property type="match status" value="1"/>
</dbReference>
<sequence length="110" mass="13083">MKTLTSQARNMSRKTEIKPLKVDMPRDMQDFILYQAERQLRQFEENPKMELNLEPTVQNLADALKKQYQGVWQVVIINGTYSAFSAYVQQRLFHMKYGRFVILVWQSSSY</sequence>
<dbReference type="Proteomes" id="UP000275846">
    <property type="component" value="Unassembled WGS sequence"/>
</dbReference>
<keyword evidence="2" id="KW-1185">Reference proteome</keyword>
<dbReference type="EMBL" id="UYSU01041229">
    <property type="protein sequence ID" value="VDM02936.1"/>
    <property type="molecule type" value="Genomic_DNA"/>
</dbReference>
<accession>A0A183TJA2</accession>
<dbReference type="WBParaSite" id="SSLN_0001718301-mRNA-1">
    <property type="protein sequence ID" value="SSLN_0001718301-mRNA-1"/>
    <property type="gene ID" value="SSLN_0001718301"/>
</dbReference>
<reference evidence="1 2" key="2">
    <citation type="submission" date="2018-11" db="EMBL/GenBank/DDBJ databases">
        <authorList>
            <consortium name="Pathogen Informatics"/>
        </authorList>
    </citation>
    <scope>NUCLEOTIDE SEQUENCE [LARGE SCALE GENOMIC DNA]</scope>
    <source>
        <strain evidence="1 2">NST_G2</strain>
    </source>
</reference>